<dbReference type="SUPFAM" id="SSF52540">
    <property type="entry name" value="P-loop containing nucleoside triphosphate hydrolases"/>
    <property type="match status" value="1"/>
</dbReference>
<dbReference type="PANTHER" id="PTHR36766:SF30">
    <property type="entry name" value="TIR-NBS TYPE DISEASE RESISTANCE PROTEIN-RELATED"/>
    <property type="match status" value="1"/>
</dbReference>
<evidence type="ECO:0000313" key="4">
    <source>
        <dbReference type="EnsemblPlants" id="MELO3C016725.2.1"/>
    </source>
</evidence>
<dbReference type="PANTHER" id="PTHR36766">
    <property type="entry name" value="PLANT BROAD-SPECTRUM MILDEW RESISTANCE PROTEIN RPW8"/>
    <property type="match status" value="1"/>
</dbReference>
<evidence type="ECO:0000256" key="2">
    <source>
        <dbReference type="ARBA" id="ARBA00022821"/>
    </source>
</evidence>
<dbReference type="Pfam" id="PF05659">
    <property type="entry name" value="RPW8"/>
    <property type="match status" value="1"/>
</dbReference>
<dbReference type="Gene3D" id="3.40.50.300">
    <property type="entry name" value="P-loop containing nucleotide triphosphate hydrolases"/>
    <property type="match status" value="1"/>
</dbReference>
<keyword evidence="2" id="KW-0611">Plant defense</keyword>
<dbReference type="EnsemblPlants" id="MELO3C016725.2.1">
    <property type="protein sequence ID" value="MELO3C016725.2.1"/>
    <property type="gene ID" value="MELO3C016725.2"/>
</dbReference>
<dbReference type="Gene3D" id="1.10.10.10">
    <property type="entry name" value="Winged helix-like DNA-binding domain superfamily/Winged helix DNA-binding domain"/>
    <property type="match status" value="1"/>
</dbReference>
<sequence>MAVTDFFVGEIATELLRMVVQLSTKSCLCKTTAAQIANSIQQILPIIEEIKYSGVELPAHRQFQLDRFSETLRRGIEISEKALQCGRLNIYRNLRLARKMEKLEKDICRFISGTMQAHILADVHHMRFETTERFDRLEGVWLERRLESMKIRADASGEERWWVEEALKKAEEEERYESNLVNIGTGLRVGKRKLKELMIGREDLTAVGISGIGGSGKTTLAREFCKDPEVRKYPFDTVALKRELSDPNCSCMLIATFPGHFKERILFLTVSQSPDVEQLRRTIWGFVMGCDNVNSNDFILHGRPSNSALLVLDDVWSISVLENLIPNVTGCKTLVVSRFKFPEVLRETYEVELLKESEAIALFCHSAFGQQSIPLSANHNLVKQVVNECKCLPLALKVIGASLRGQSEMFWNNAKSRLSRGELICESHENKLLRRMAISIERLSSKVRECFLDLGCFAEDKKIPLDILINVWKELHDLDDEEALAVLFELSQKNLLTLVKDARGGDIYSSYYEMYVTQHDVLRDLALHFSCQENVNDRKRLLMPKSDTELPKEWLRKSAQPFNAQLVSIHTGEMKEMDWTHMIFPEAKVLILNFSSIGYFLPSFLCNMPKLRALIVLNNNATHATLSNFSVFSSLVNLRGIWLEKISMTRLFDACTPLKHLRKISLVFCKINNSLDESAIHQIFPFLFELKIDHCNDLFKLPSSICEMQSLKCLSVTNCHNLSQLSTNLWKLKNLQILRLFACPLLTSLPPSICVLSCLKYIDISQCVYLTSLPEEFGKLTNLEKIDMRECSLIRRLPRSVVSLQSLCHVICEEDVSWLWEDLKGHMPNLYIQIAEKCFDLDWLNE</sequence>
<dbReference type="PRINTS" id="PR00364">
    <property type="entry name" value="DISEASERSIST"/>
</dbReference>
<proteinExistence type="inferred from homology"/>
<dbReference type="InterPro" id="IPR036388">
    <property type="entry name" value="WH-like_DNA-bd_sf"/>
</dbReference>
<dbReference type="PROSITE" id="PS51153">
    <property type="entry name" value="RPW8"/>
    <property type="match status" value="1"/>
</dbReference>
<evidence type="ECO:0000259" key="3">
    <source>
        <dbReference type="PROSITE" id="PS51153"/>
    </source>
</evidence>
<dbReference type="GO" id="GO:0043531">
    <property type="term" value="F:ADP binding"/>
    <property type="evidence" value="ECO:0007669"/>
    <property type="project" value="InterPro"/>
</dbReference>
<dbReference type="GO" id="GO:0006952">
    <property type="term" value="P:defense response"/>
    <property type="evidence" value="ECO:0007669"/>
    <property type="project" value="UniProtKB-KW"/>
</dbReference>
<dbReference type="InterPro" id="IPR008808">
    <property type="entry name" value="Powdery_mildew-R_dom"/>
</dbReference>
<dbReference type="SUPFAM" id="SSF52058">
    <property type="entry name" value="L domain-like"/>
    <property type="match status" value="1"/>
</dbReference>
<accession>A0A9I9DCL6</accession>
<comment type="similarity">
    <text evidence="1">Belongs to the disease resistance NB-LRR family.</text>
</comment>
<dbReference type="InterPro" id="IPR042197">
    <property type="entry name" value="Apaf_helical"/>
</dbReference>
<dbReference type="AlphaFoldDB" id="A0A9I9DCL6"/>
<reference evidence="4" key="1">
    <citation type="submission" date="2023-03" db="UniProtKB">
        <authorList>
            <consortium name="EnsemblPlants"/>
        </authorList>
    </citation>
    <scope>IDENTIFICATION</scope>
</reference>
<dbReference type="InterPro" id="IPR032675">
    <property type="entry name" value="LRR_dom_sf"/>
</dbReference>
<dbReference type="Gene3D" id="1.10.8.430">
    <property type="entry name" value="Helical domain of apoptotic protease-activating factors"/>
    <property type="match status" value="1"/>
</dbReference>
<organism evidence="4">
    <name type="scientific">Cucumis melo</name>
    <name type="common">Muskmelon</name>
    <dbReference type="NCBI Taxonomy" id="3656"/>
    <lineage>
        <taxon>Eukaryota</taxon>
        <taxon>Viridiplantae</taxon>
        <taxon>Streptophyta</taxon>
        <taxon>Embryophyta</taxon>
        <taxon>Tracheophyta</taxon>
        <taxon>Spermatophyta</taxon>
        <taxon>Magnoliopsida</taxon>
        <taxon>eudicotyledons</taxon>
        <taxon>Gunneridae</taxon>
        <taxon>Pentapetalae</taxon>
        <taxon>rosids</taxon>
        <taxon>fabids</taxon>
        <taxon>Cucurbitales</taxon>
        <taxon>Cucurbitaceae</taxon>
        <taxon>Benincaseae</taxon>
        <taxon>Cucumis</taxon>
    </lineage>
</organism>
<protein>
    <recommendedName>
        <fullName evidence="3">RPW8 domain-containing protein</fullName>
    </recommendedName>
</protein>
<dbReference type="InterPro" id="IPR027417">
    <property type="entry name" value="P-loop_NTPase"/>
</dbReference>
<name>A0A9I9DCL6_CUCME</name>
<feature type="domain" description="RPW8" evidence="3">
    <location>
        <begin position="1"/>
        <end position="149"/>
    </location>
</feature>
<dbReference type="Gene3D" id="3.80.10.10">
    <property type="entry name" value="Ribonuclease Inhibitor"/>
    <property type="match status" value="1"/>
</dbReference>
<evidence type="ECO:0000256" key="1">
    <source>
        <dbReference type="ARBA" id="ARBA00008894"/>
    </source>
</evidence>
<dbReference type="Gramene" id="MELO3C016725.2.1">
    <property type="protein sequence ID" value="MELO3C016725.2.1"/>
    <property type="gene ID" value="MELO3C016725.2"/>
</dbReference>